<dbReference type="EMBL" id="LFWU01000044">
    <property type="protein sequence ID" value="KON33030.1"/>
    <property type="molecule type" value="Genomic_DNA"/>
</dbReference>
<sequence>MECETHPNRKRVLAKKKQIKKNLALQKQLLENVSVLPLLVIPPDNLEKMIFSSIRKFWEIWIINHKGQIKQKISRNN</sequence>
<protein>
    <submittedName>
        <fullName evidence="1">Uncharacterized protein</fullName>
    </submittedName>
</protein>
<reference evidence="1 2" key="1">
    <citation type="submission" date="2015-06" db="EMBL/GenBank/DDBJ databases">
        <title>New insights into the roles of widespread benthic archaea in carbon and nitrogen cycling.</title>
        <authorList>
            <person name="Lazar C.S."/>
            <person name="Baker B.J."/>
            <person name="Seitz K.W."/>
            <person name="Hyde A.S."/>
            <person name="Dick G.J."/>
            <person name="Hinrichs K.-U."/>
            <person name="Teske A.P."/>
        </authorList>
    </citation>
    <scope>NUCLEOTIDE SEQUENCE [LARGE SCALE GENOMIC DNA]</scope>
    <source>
        <strain evidence="1">SG8-32-1</strain>
    </source>
</reference>
<name>A0A0M0BXE7_9ARCH</name>
<evidence type="ECO:0000313" key="2">
    <source>
        <dbReference type="Proteomes" id="UP000037237"/>
    </source>
</evidence>
<comment type="caution">
    <text evidence="1">The sequence shown here is derived from an EMBL/GenBank/DDBJ whole genome shotgun (WGS) entry which is preliminary data.</text>
</comment>
<organism evidence="1 2">
    <name type="scientific">miscellaneous Crenarchaeota group-1 archaeon SG8-32-1</name>
    <dbReference type="NCBI Taxonomy" id="1685124"/>
    <lineage>
        <taxon>Archaea</taxon>
        <taxon>Candidatus Bathyarchaeota</taxon>
        <taxon>MCG-1</taxon>
    </lineage>
</organism>
<dbReference type="Proteomes" id="UP000037237">
    <property type="component" value="Unassembled WGS sequence"/>
</dbReference>
<accession>A0A0M0BXE7</accession>
<gene>
    <name evidence="1" type="ORF">AC477_02140</name>
</gene>
<dbReference type="AlphaFoldDB" id="A0A0M0BXE7"/>
<proteinExistence type="predicted"/>
<evidence type="ECO:0000313" key="1">
    <source>
        <dbReference type="EMBL" id="KON33030.1"/>
    </source>
</evidence>